<dbReference type="GeneID" id="24825193"/>
<dbReference type="EMBL" id="CP009526">
    <property type="protein sequence ID" value="AKB52811.1"/>
    <property type="molecule type" value="Genomic_DNA"/>
</dbReference>
<feature type="transmembrane region" description="Helical" evidence="1">
    <location>
        <begin position="188"/>
        <end position="207"/>
    </location>
</feature>
<dbReference type="AlphaFoldDB" id="A0A0E3LMD1"/>
<feature type="transmembrane region" description="Helical" evidence="1">
    <location>
        <begin position="150"/>
        <end position="168"/>
    </location>
</feature>
<keyword evidence="1" id="KW-0812">Transmembrane</keyword>
<dbReference type="KEGG" id="mbw:MSBRW_3558"/>
<evidence type="ECO:0000313" key="2">
    <source>
        <dbReference type="EMBL" id="AKB52811.1"/>
    </source>
</evidence>
<dbReference type="RefSeq" id="WP_048102661.1">
    <property type="nucleotide sequence ID" value="NZ_CP009526.1"/>
</dbReference>
<evidence type="ECO:0008006" key="4">
    <source>
        <dbReference type="Google" id="ProtNLM"/>
    </source>
</evidence>
<sequence length="264" mass="30826">MIFVKYFRKLMGWCPMKNSFRKEKQENYFSGFKPESRSWLASSPASLQESKVLKGRALYRGYGTVKIIVTALVISLILGLCSPVGSFFDLFSSLIPYLAFLAFILYNRTTVLLIPEKIIIRRHLFRSLVLRKEDIVQTSVSKNKGNSLRWPLRLFLLVFLAIQLPHTIESITRDLQMEAAPAFIKLSSVMVDFWIIAYVLVIYFYIFEFTVPYQQILKITTRSNLNLEFYTEEPEEIMSTFKNKNEQKIENKEEIENYPGIEIP</sequence>
<protein>
    <recommendedName>
        <fullName evidence="4">DUF1673 domain-containing protein</fullName>
    </recommendedName>
</protein>
<keyword evidence="1" id="KW-1133">Transmembrane helix</keyword>
<feature type="transmembrane region" description="Helical" evidence="1">
    <location>
        <begin position="64"/>
        <end position="88"/>
    </location>
</feature>
<evidence type="ECO:0000313" key="3">
    <source>
        <dbReference type="Proteomes" id="UP000033038"/>
    </source>
</evidence>
<evidence type="ECO:0000256" key="1">
    <source>
        <dbReference type="SAM" id="Phobius"/>
    </source>
</evidence>
<dbReference type="Pfam" id="PF07895">
    <property type="entry name" value="DUF1673"/>
    <property type="match status" value="1"/>
</dbReference>
<dbReference type="Proteomes" id="UP000033038">
    <property type="component" value="Chromosome"/>
</dbReference>
<dbReference type="InterPro" id="IPR012874">
    <property type="entry name" value="DUF1673_METspp"/>
</dbReference>
<dbReference type="HOGENOM" id="CLU_097793_0_0_2"/>
<accession>A0A0E3LMD1</accession>
<name>A0A0E3LMD1_METBA</name>
<dbReference type="PATRIC" id="fig|1434109.4.peg.4604"/>
<keyword evidence="1" id="KW-0472">Membrane</keyword>
<reference evidence="2 3" key="1">
    <citation type="submission" date="2014-07" db="EMBL/GenBank/DDBJ databases">
        <title>Methanogenic archaea and the global carbon cycle.</title>
        <authorList>
            <person name="Henriksen J.R."/>
            <person name="Luke J."/>
            <person name="Reinhart S."/>
            <person name="Benedict M.N."/>
            <person name="Youngblut N.D."/>
            <person name="Metcalf M.E."/>
            <person name="Whitaker R.J."/>
            <person name="Metcalf W.W."/>
        </authorList>
    </citation>
    <scope>NUCLEOTIDE SEQUENCE [LARGE SCALE GENOMIC DNA]</scope>
    <source>
        <strain evidence="2 3">Wiesmoor</strain>
    </source>
</reference>
<feature type="transmembrane region" description="Helical" evidence="1">
    <location>
        <begin position="94"/>
        <end position="114"/>
    </location>
</feature>
<organism evidence="2 3">
    <name type="scientific">Methanosarcina barkeri str. Wiesmoor</name>
    <dbReference type="NCBI Taxonomy" id="1434109"/>
    <lineage>
        <taxon>Archaea</taxon>
        <taxon>Methanobacteriati</taxon>
        <taxon>Methanobacteriota</taxon>
        <taxon>Stenosarchaea group</taxon>
        <taxon>Methanomicrobia</taxon>
        <taxon>Methanosarcinales</taxon>
        <taxon>Methanosarcinaceae</taxon>
        <taxon>Methanosarcina</taxon>
    </lineage>
</organism>
<proteinExistence type="predicted"/>
<gene>
    <name evidence="2" type="ORF">MSBRW_3558</name>
</gene>